<dbReference type="CDD" id="cd02696">
    <property type="entry name" value="MurNAc-LAA"/>
    <property type="match status" value="1"/>
</dbReference>
<feature type="domain" description="SH3b" evidence="4">
    <location>
        <begin position="102"/>
        <end position="166"/>
    </location>
</feature>
<organism evidence="5 6">
    <name type="scientific">Virgibacillus phasianinus</name>
    <dbReference type="NCBI Taxonomy" id="2017483"/>
    <lineage>
        <taxon>Bacteria</taxon>
        <taxon>Bacillati</taxon>
        <taxon>Bacillota</taxon>
        <taxon>Bacilli</taxon>
        <taxon>Bacillales</taxon>
        <taxon>Bacillaceae</taxon>
        <taxon>Virgibacillus</taxon>
    </lineage>
</organism>
<evidence type="ECO:0000256" key="1">
    <source>
        <dbReference type="ARBA" id="ARBA00022801"/>
    </source>
</evidence>
<sequence length="364" mass="39270">MKETLRILLAGMSVLLLSFIISPSVDAHEGSTYGVGTSSLNVRSGPTDNAPIVGSLHPGDQVVVFEEHYGWAQTYYGGKEAWVASQFLYPLSSTEQIKQQVSVNKSITVNEAGVHVRSGPGTDYSIIGLATAGDTYEKIATKGDWHKILLDDGSTGWIAAWLTDGYTAENSTDESLKITPKSNTNGSLAGINIVLDPGHGGNDPGAIGFKGVVEKNLTLSTAEVVASSLRKAGATVKVTRQSDQYVSLEKRVLFSNKFQTDAFISLHYNAYPFIAVNGIGTYYYENGRGLASSIQSAIGKQVKLNDRGIHFGNYHVLRENSDLAVLIELGFITNPNDLFTIQTSEYQNNVAQAVTTGVKNYFLD</sequence>
<dbReference type="PROSITE" id="PS51781">
    <property type="entry name" value="SH3B"/>
    <property type="match status" value="2"/>
</dbReference>
<keyword evidence="6" id="KW-1185">Reference proteome</keyword>
<evidence type="ECO:0000259" key="4">
    <source>
        <dbReference type="PROSITE" id="PS51781"/>
    </source>
</evidence>
<reference evidence="5 6" key="1">
    <citation type="submission" date="2017-07" db="EMBL/GenBank/DDBJ databases">
        <title>Virgibacillus sp. LM2416.</title>
        <authorList>
            <person name="Tak E.J."/>
            <person name="Bae J.-W."/>
        </authorList>
    </citation>
    <scope>NUCLEOTIDE SEQUENCE [LARGE SCALE GENOMIC DNA]</scope>
    <source>
        <strain evidence="5 6">LM2416</strain>
    </source>
</reference>
<proteinExistence type="predicted"/>
<dbReference type="InterPro" id="IPR003646">
    <property type="entry name" value="SH3-like_bac-type"/>
</dbReference>
<feature type="signal peptide" evidence="3">
    <location>
        <begin position="1"/>
        <end position="27"/>
    </location>
</feature>
<dbReference type="PANTHER" id="PTHR30404:SF0">
    <property type="entry name" value="N-ACETYLMURAMOYL-L-ALANINE AMIDASE AMIC"/>
    <property type="match status" value="1"/>
</dbReference>
<evidence type="ECO:0000313" key="6">
    <source>
        <dbReference type="Proteomes" id="UP000198312"/>
    </source>
</evidence>
<dbReference type="OrthoDB" id="9806267at2"/>
<dbReference type="RefSeq" id="WP_089061226.1">
    <property type="nucleotide sequence ID" value="NZ_CP022315.1"/>
</dbReference>
<dbReference type="InterPro" id="IPR002508">
    <property type="entry name" value="MurNAc-LAA_cat"/>
</dbReference>
<dbReference type="Gene3D" id="3.40.630.40">
    <property type="entry name" value="Zn-dependent exopeptidases"/>
    <property type="match status" value="1"/>
</dbReference>
<keyword evidence="2" id="KW-0961">Cell wall biogenesis/degradation</keyword>
<dbReference type="GO" id="GO:0071555">
    <property type="term" value="P:cell wall organization"/>
    <property type="evidence" value="ECO:0007669"/>
    <property type="project" value="UniProtKB-KW"/>
</dbReference>
<gene>
    <name evidence="5" type="ORF">CFK37_07230</name>
</gene>
<dbReference type="SMART" id="SM00646">
    <property type="entry name" value="Ami_3"/>
    <property type="match status" value="1"/>
</dbReference>
<protein>
    <submittedName>
        <fullName evidence="5">N-acetylmuramoyl-L-alanine amidase</fullName>
    </submittedName>
</protein>
<dbReference type="PIRSF" id="PIRSF037846">
    <property type="entry name" value="Autolysin_YrvJ_prd"/>
    <property type="match status" value="1"/>
</dbReference>
<dbReference type="Pfam" id="PF08239">
    <property type="entry name" value="SH3_3"/>
    <property type="match status" value="2"/>
</dbReference>
<dbReference type="KEGG" id="vil:CFK37_07230"/>
<keyword evidence="1" id="KW-0378">Hydrolase</keyword>
<dbReference type="SMART" id="SM00287">
    <property type="entry name" value="SH3b"/>
    <property type="match status" value="2"/>
</dbReference>
<feature type="chain" id="PRO_5012917070" evidence="3">
    <location>
        <begin position="28"/>
        <end position="364"/>
    </location>
</feature>
<dbReference type="EMBL" id="CP022315">
    <property type="protein sequence ID" value="ASK61966.1"/>
    <property type="molecule type" value="Genomic_DNA"/>
</dbReference>
<keyword evidence="3" id="KW-0732">Signal</keyword>
<dbReference type="InterPro" id="IPR050695">
    <property type="entry name" value="N-acetylmuramoyl_amidase_3"/>
</dbReference>
<dbReference type="Gene3D" id="2.30.30.40">
    <property type="entry name" value="SH3 Domains"/>
    <property type="match status" value="2"/>
</dbReference>
<evidence type="ECO:0000256" key="2">
    <source>
        <dbReference type="ARBA" id="ARBA00023316"/>
    </source>
</evidence>
<accession>A0A220U202</accession>
<dbReference type="GO" id="GO:0030288">
    <property type="term" value="C:outer membrane-bounded periplasmic space"/>
    <property type="evidence" value="ECO:0007669"/>
    <property type="project" value="TreeGrafter"/>
</dbReference>
<evidence type="ECO:0000256" key="3">
    <source>
        <dbReference type="SAM" id="SignalP"/>
    </source>
</evidence>
<dbReference type="SUPFAM" id="SSF53187">
    <property type="entry name" value="Zn-dependent exopeptidases"/>
    <property type="match status" value="1"/>
</dbReference>
<name>A0A220U202_9BACI</name>
<dbReference type="GO" id="GO:0008745">
    <property type="term" value="F:N-acetylmuramoyl-L-alanine amidase activity"/>
    <property type="evidence" value="ECO:0007669"/>
    <property type="project" value="InterPro"/>
</dbReference>
<dbReference type="Proteomes" id="UP000198312">
    <property type="component" value="Chromosome"/>
</dbReference>
<dbReference type="PANTHER" id="PTHR30404">
    <property type="entry name" value="N-ACETYLMURAMOYL-L-ALANINE AMIDASE"/>
    <property type="match status" value="1"/>
</dbReference>
<dbReference type="AlphaFoldDB" id="A0A220U202"/>
<evidence type="ECO:0000313" key="5">
    <source>
        <dbReference type="EMBL" id="ASK61966.1"/>
    </source>
</evidence>
<feature type="domain" description="SH3b" evidence="4">
    <location>
        <begin position="30"/>
        <end position="92"/>
    </location>
</feature>
<dbReference type="Pfam" id="PF01520">
    <property type="entry name" value="Amidase_3"/>
    <property type="match status" value="1"/>
</dbReference>
<dbReference type="InterPro" id="IPR017293">
    <property type="entry name" value="N-acetylmuramoyl-L-ala_amidase"/>
</dbReference>
<dbReference type="GO" id="GO:0009253">
    <property type="term" value="P:peptidoglycan catabolic process"/>
    <property type="evidence" value="ECO:0007669"/>
    <property type="project" value="InterPro"/>
</dbReference>